<proteinExistence type="predicted"/>
<evidence type="ECO:0000313" key="2">
    <source>
        <dbReference type="Proteomes" id="UP001056120"/>
    </source>
</evidence>
<comment type="caution">
    <text evidence="1">The sequence shown here is derived from an EMBL/GenBank/DDBJ whole genome shotgun (WGS) entry which is preliminary data.</text>
</comment>
<dbReference type="EMBL" id="CM042027">
    <property type="protein sequence ID" value="KAI3802176.1"/>
    <property type="molecule type" value="Genomic_DNA"/>
</dbReference>
<name>A0ACB9I337_9ASTR</name>
<accession>A0ACB9I337</accession>
<protein>
    <submittedName>
        <fullName evidence="1">Uncharacterized protein</fullName>
    </submittedName>
</protein>
<gene>
    <name evidence="1" type="ORF">L1987_30306</name>
</gene>
<evidence type="ECO:0000313" key="1">
    <source>
        <dbReference type="EMBL" id="KAI3802176.1"/>
    </source>
</evidence>
<reference evidence="2" key="1">
    <citation type="journal article" date="2022" name="Mol. Ecol. Resour.">
        <title>The genomes of chicory, endive, great burdock and yacon provide insights into Asteraceae palaeo-polyploidization history and plant inulin production.</title>
        <authorList>
            <person name="Fan W."/>
            <person name="Wang S."/>
            <person name="Wang H."/>
            <person name="Wang A."/>
            <person name="Jiang F."/>
            <person name="Liu H."/>
            <person name="Zhao H."/>
            <person name="Xu D."/>
            <person name="Zhang Y."/>
        </authorList>
    </citation>
    <scope>NUCLEOTIDE SEQUENCE [LARGE SCALE GENOMIC DNA]</scope>
    <source>
        <strain evidence="2">cv. Yunnan</strain>
    </source>
</reference>
<organism evidence="1 2">
    <name type="scientific">Smallanthus sonchifolius</name>
    <dbReference type="NCBI Taxonomy" id="185202"/>
    <lineage>
        <taxon>Eukaryota</taxon>
        <taxon>Viridiplantae</taxon>
        <taxon>Streptophyta</taxon>
        <taxon>Embryophyta</taxon>
        <taxon>Tracheophyta</taxon>
        <taxon>Spermatophyta</taxon>
        <taxon>Magnoliopsida</taxon>
        <taxon>eudicotyledons</taxon>
        <taxon>Gunneridae</taxon>
        <taxon>Pentapetalae</taxon>
        <taxon>asterids</taxon>
        <taxon>campanulids</taxon>
        <taxon>Asterales</taxon>
        <taxon>Asteraceae</taxon>
        <taxon>Asteroideae</taxon>
        <taxon>Heliantheae alliance</taxon>
        <taxon>Millerieae</taxon>
        <taxon>Smallanthus</taxon>
    </lineage>
</organism>
<dbReference type="Proteomes" id="UP001056120">
    <property type="component" value="Linkage Group LG10"/>
</dbReference>
<reference evidence="1 2" key="2">
    <citation type="journal article" date="2022" name="Mol. Ecol. Resour.">
        <title>The genomes of chicory, endive, great burdock and yacon provide insights into Asteraceae paleo-polyploidization history and plant inulin production.</title>
        <authorList>
            <person name="Fan W."/>
            <person name="Wang S."/>
            <person name="Wang H."/>
            <person name="Wang A."/>
            <person name="Jiang F."/>
            <person name="Liu H."/>
            <person name="Zhao H."/>
            <person name="Xu D."/>
            <person name="Zhang Y."/>
        </authorList>
    </citation>
    <scope>NUCLEOTIDE SEQUENCE [LARGE SCALE GENOMIC DNA]</scope>
    <source>
        <strain evidence="2">cv. Yunnan</strain>
        <tissue evidence="1">Leaves</tissue>
    </source>
</reference>
<sequence>MKAPRGRLIGDSYDAIDMTTPWTLARSEQRGGRASMEYAHERKKFRGDQCSFSQAPKDHQGGAEVIPLWVDCGLELGEHRRMTIKRKRFGSGGDHGKQAEDGMMVTPDCGGGHERIRRHGGGAEMSDGSRWGARVVW</sequence>
<keyword evidence="2" id="KW-1185">Reference proteome</keyword>